<dbReference type="Gene3D" id="4.10.400.10">
    <property type="entry name" value="Low-density Lipoprotein Receptor"/>
    <property type="match status" value="1"/>
</dbReference>
<dbReference type="OrthoDB" id="2019384at2759"/>
<evidence type="ECO:0000256" key="1">
    <source>
        <dbReference type="ARBA" id="ARBA00023157"/>
    </source>
</evidence>
<dbReference type="PROSITE" id="PS01209">
    <property type="entry name" value="LDLRA_1"/>
    <property type="match status" value="1"/>
</dbReference>
<dbReference type="InterPro" id="IPR036055">
    <property type="entry name" value="LDL_receptor-like_sf"/>
</dbReference>
<reference evidence="3" key="1">
    <citation type="submission" date="2021-10" db="EMBL/GenBank/DDBJ databases">
        <title>Tropical sea cucumber genome reveals ecological adaptation and Cuvierian tubules defense mechanism.</title>
        <authorList>
            <person name="Chen T."/>
        </authorList>
    </citation>
    <scope>NUCLEOTIDE SEQUENCE</scope>
    <source>
        <strain evidence="3">Nanhai2018</strain>
        <tissue evidence="3">Muscle</tissue>
    </source>
</reference>
<dbReference type="AlphaFoldDB" id="A0A9Q1BAE7"/>
<sequence length="133" mass="14807">MAAEKFRITTLCTGDGYEFQCGDEFNSCIYGFFLCDGIIDCPNGADEDSAICQADWEKLCEKERRFPNAKPFEMATCNNTMCITECDLCDGYYIDCADGSDEDPVLCSGENRPQINGDCSSYRESYPIPTAMP</sequence>
<keyword evidence="3" id="KW-0675">Receptor</keyword>
<dbReference type="InterPro" id="IPR002172">
    <property type="entry name" value="LDrepeatLR_classA_rpt"/>
</dbReference>
<gene>
    <name evidence="3" type="ORF">HOLleu_44525</name>
</gene>
<organism evidence="3 4">
    <name type="scientific">Holothuria leucospilota</name>
    <name type="common">Black long sea cucumber</name>
    <name type="synonym">Mertensiothuria leucospilota</name>
    <dbReference type="NCBI Taxonomy" id="206669"/>
    <lineage>
        <taxon>Eukaryota</taxon>
        <taxon>Metazoa</taxon>
        <taxon>Echinodermata</taxon>
        <taxon>Eleutherozoa</taxon>
        <taxon>Echinozoa</taxon>
        <taxon>Holothuroidea</taxon>
        <taxon>Aspidochirotacea</taxon>
        <taxon>Aspidochirotida</taxon>
        <taxon>Holothuriidae</taxon>
        <taxon>Holothuria</taxon>
    </lineage>
</organism>
<evidence type="ECO:0000256" key="2">
    <source>
        <dbReference type="PROSITE-ProRule" id="PRU00124"/>
    </source>
</evidence>
<dbReference type="Gene3D" id="2.40.128.620">
    <property type="match status" value="1"/>
</dbReference>
<keyword evidence="4" id="KW-1185">Reference proteome</keyword>
<comment type="caution">
    <text evidence="2">Lacks conserved residue(s) required for the propagation of feature annotation.</text>
</comment>
<dbReference type="SUPFAM" id="SSF57424">
    <property type="entry name" value="LDL receptor-like module"/>
    <property type="match status" value="2"/>
</dbReference>
<evidence type="ECO:0000313" key="4">
    <source>
        <dbReference type="Proteomes" id="UP001152320"/>
    </source>
</evidence>
<dbReference type="SMART" id="SM00192">
    <property type="entry name" value="LDLa"/>
    <property type="match status" value="2"/>
</dbReference>
<accession>A0A9Q1BAE7</accession>
<comment type="caution">
    <text evidence="3">The sequence shown here is derived from an EMBL/GenBank/DDBJ whole genome shotgun (WGS) entry which is preliminary data.</text>
</comment>
<dbReference type="PROSITE" id="PS50068">
    <property type="entry name" value="LDLRA_2"/>
    <property type="match status" value="2"/>
</dbReference>
<keyword evidence="1" id="KW-1015">Disulfide bond</keyword>
<dbReference type="Proteomes" id="UP001152320">
    <property type="component" value="Unassembled WGS sequence"/>
</dbReference>
<evidence type="ECO:0000313" key="3">
    <source>
        <dbReference type="EMBL" id="KAJ8017824.1"/>
    </source>
</evidence>
<dbReference type="CDD" id="cd00112">
    <property type="entry name" value="LDLa"/>
    <property type="match status" value="1"/>
</dbReference>
<keyword evidence="3" id="KW-0449">Lipoprotein</keyword>
<protein>
    <submittedName>
        <fullName evidence="3">Low-density lipoprotein receptor-related protein 1</fullName>
    </submittedName>
</protein>
<name>A0A9Q1BAE7_HOLLE</name>
<dbReference type="InterPro" id="IPR023415">
    <property type="entry name" value="LDLR_class-A_CS"/>
</dbReference>
<proteinExistence type="predicted"/>
<dbReference type="Pfam" id="PF00057">
    <property type="entry name" value="Ldl_recept_a"/>
    <property type="match status" value="1"/>
</dbReference>
<dbReference type="EMBL" id="JAIZAY010000965">
    <property type="protein sequence ID" value="KAJ8017824.1"/>
    <property type="molecule type" value="Genomic_DNA"/>
</dbReference>